<proteinExistence type="predicted"/>
<accession>A0A1F2PP21</accession>
<name>A0A1F2PP21_RHOER</name>
<protein>
    <submittedName>
        <fullName evidence="1">Uncharacterized protein</fullName>
    </submittedName>
</protein>
<dbReference type="EMBL" id="JAECSB010000083">
    <property type="protein sequence ID" value="MBH5145610.1"/>
    <property type="molecule type" value="Genomic_DNA"/>
</dbReference>
<reference evidence="1 2" key="1">
    <citation type="submission" date="2020-12" db="EMBL/GenBank/DDBJ databases">
        <title>Draft genome sequence of furan degrading bacterial strain FUR100.</title>
        <authorList>
            <person name="Woiski C."/>
        </authorList>
    </citation>
    <scope>NUCLEOTIDE SEQUENCE [LARGE SCALE GENOMIC DNA]</scope>
    <source>
        <strain evidence="1 2">FUR100</strain>
    </source>
</reference>
<comment type="caution">
    <text evidence="1">The sequence shown here is derived from an EMBL/GenBank/DDBJ whole genome shotgun (WGS) entry which is preliminary data.</text>
</comment>
<gene>
    <name evidence="1" type="ORF">I3517_23725</name>
</gene>
<sequence>MTGVKYFSRLSSLSDGRGVRPAEVGSGILKTMWWMVGLIVLAALVLASVLVGFVFRRPIAEAKSAVLAFDDASSQPQRD</sequence>
<keyword evidence="2" id="KW-1185">Reference proteome</keyword>
<dbReference type="AlphaFoldDB" id="A0A1F2PP21"/>
<dbReference type="Proteomes" id="UP000627573">
    <property type="component" value="Unassembled WGS sequence"/>
</dbReference>
<evidence type="ECO:0000313" key="2">
    <source>
        <dbReference type="Proteomes" id="UP000627573"/>
    </source>
</evidence>
<organism evidence="1 2">
    <name type="scientific">Rhodococcus erythropolis</name>
    <name type="common">Arthrobacter picolinophilus</name>
    <dbReference type="NCBI Taxonomy" id="1833"/>
    <lineage>
        <taxon>Bacteria</taxon>
        <taxon>Bacillati</taxon>
        <taxon>Actinomycetota</taxon>
        <taxon>Actinomycetes</taxon>
        <taxon>Mycobacteriales</taxon>
        <taxon>Nocardiaceae</taxon>
        <taxon>Rhodococcus</taxon>
        <taxon>Rhodococcus erythropolis group</taxon>
    </lineage>
</organism>
<evidence type="ECO:0000313" key="1">
    <source>
        <dbReference type="EMBL" id="MBH5145610.1"/>
    </source>
</evidence>